<dbReference type="RefSeq" id="WP_115331221.1">
    <property type="nucleotide sequence ID" value="NZ_CAAAHP010000002.1"/>
</dbReference>
<dbReference type="Proteomes" id="UP000254794">
    <property type="component" value="Unassembled WGS sequence"/>
</dbReference>
<evidence type="ECO:0000313" key="2">
    <source>
        <dbReference type="Proteomes" id="UP000254794"/>
    </source>
</evidence>
<keyword evidence="2" id="KW-1185">Reference proteome</keyword>
<sequence length="231" mass="26257">MKKYELRFWSETESDSAQQVKKLPKVINSSSSVLEELRPMSESNDIAKNIYTFIFSALKGSNQTIIPLTNFQYAKVIELSVIPKNKDNQLIHLSMYKVCYSESNQRKMNYFFLIDENLEVAGYAHFSYIKEAQYVQLAYPNLNFIAIDTIESKKRESYSLGTVLVQAVFEQSLVEGAEGRLCLFSVNKSGGFYFKLGFTAVDESIFDKLYFEGAKDVDGGIMFLTSDAMTA</sequence>
<gene>
    <name evidence="1" type="ORF">NCTC13316_01689</name>
</gene>
<dbReference type="EMBL" id="UGOD01000001">
    <property type="protein sequence ID" value="STX51593.1"/>
    <property type="molecule type" value="Genomic_DNA"/>
</dbReference>
<dbReference type="Gene3D" id="3.40.630.30">
    <property type="match status" value="1"/>
</dbReference>
<proteinExistence type="predicted"/>
<organism evidence="1 2">
    <name type="scientific">Legionella busanensis</name>
    <dbReference type="NCBI Taxonomy" id="190655"/>
    <lineage>
        <taxon>Bacteria</taxon>
        <taxon>Pseudomonadati</taxon>
        <taxon>Pseudomonadota</taxon>
        <taxon>Gammaproteobacteria</taxon>
        <taxon>Legionellales</taxon>
        <taxon>Legionellaceae</taxon>
        <taxon>Legionella</taxon>
    </lineage>
</organism>
<protein>
    <recommendedName>
        <fullName evidence="3">N-acetyltransferase domain-containing protein</fullName>
    </recommendedName>
</protein>
<dbReference type="AlphaFoldDB" id="A0A378JMQ7"/>
<name>A0A378JMQ7_9GAMM</name>
<reference evidence="1 2" key="1">
    <citation type="submission" date="2018-06" db="EMBL/GenBank/DDBJ databases">
        <authorList>
            <consortium name="Pathogen Informatics"/>
            <person name="Doyle S."/>
        </authorList>
    </citation>
    <scope>NUCLEOTIDE SEQUENCE [LARGE SCALE GENOMIC DNA]</scope>
    <source>
        <strain evidence="1 2">NCTC13316</strain>
    </source>
</reference>
<evidence type="ECO:0008006" key="3">
    <source>
        <dbReference type="Google" id="ProtNLM"/>
    </source>
</evidence>
<accession>A0A378JMQ7</accession>
<dbReference type="OrthoDB" id="5643497at2"/>
<evidence type="ECO:0000313" key="1">
    <source>
        <dbReference type="EMBL" id="STX51593.1"/>
    </source>
</evidence>